<gene>
    <name evidence="2" type="ORF">HW556_15945</name>
</gene>
<accession>A0ABX2Q741</accession>
<protein>
    <submittedName>
        <fullName evidence="2">DUF2490 domain-containing protein</fullName>
    </submittedName>
</protein>
<keyword evidence="1" id="KW-0732">Signal</keyword>
<reference evidence="2 3" key="1">
    <citation type="submission" date="2020-05" db="EMBL/GenBank/DDBJ databases">
        <title>Hymenobacter terrestris sp. nov. and Hymenobacter lapidiphilus sp. nov., isolated from regoliths in Antarctica.</title>
        <authorList>
            <person name="Sedlacek I."/>
            <person name="Pantucek R."/>
            <person name="Zeman M."/>
            <person name="Holochova P."/>
            <person name="Kralova S."/>
            <person name="Stankova E."/>
            <person name="Sedo O."/>
            <person name="Micenkova L."/>
            <person name="Svec P."/>
            <person name="Gupta V."/>
            <person name="Sood U."/>
            <person name="Korpole U.S."/>
            <person name="Lal R."/>
        </authorList>
    </citation>
    <scope>NUCLEOTIDE SEQUENCE [LARGE SCALE GENOMIC DNA]</scope>
    <source>
        <strain evidence="2 3">P5252</strain>
    </source>
</reference>
<comment type="caution">
    <text evidence="2">The sequence shown here is derived from an EMBL/GenBank/DDBJ whole genome shotgun (WGS) entry which is preliminary data.</text>
</comment>
<evidence type="ECO:0000313" key="3">
    <source>
        <dbReference type="Proteomes" id="UP000626554"/>
    </source>
</evidence>
<name>A0ABX2Q741_9BACT</name>
<keyword evidence="3" id="KW-1185">Reference proteome</keyword>
<organism evidence="2 3">
    <name type="scientific">Hymenobacter terrestris</name>
    <dbReference type="NCBI Taxonomy" id="2748310"/>
    <lineage>
        <taxon>Bacteria</taxon>
        <taxon>Pseudomonadati</taxon>
        <taxon>Bacteroidota</taxon>
        <taxon>Cytophagia</taxon>
        <taxon>Cytophagales</taxon>
        <taxon>Hymenobacteraceae</taxon>
        <taxon>Hymenobacter</taxon>
    </lineage>
</organism>
<sequence length="281" mass="31738">MNRLFSPPAVARTAYALLLAALGTLTGTAARAQTAPRPPDRQWGSWTVNTLVLPGGPKGWGGYFELQGRANGIARQFFYNEIKGGVSYDVTDNFTVLLGIGRYSTADYRDLSEGYLALEQRVWQQFTFTQPISRIKLEHRFRVEQRWTRFRNDVVPTNQARYRGRQRYRLSAVLPLNNPTMQPGTAFVSVYNEVFFDPRGPYFERNRAYAGAGVQLSRGLTVQAAWLNQVDWLPARAQAGTSLFIARGRQFKNNLVLSVVYRIARAKSDDKAAPFTPFQAD</sequence>
<dbReference type="RefSeq" id="WP_176901111.1">
    <property type="nucleotide sequence ID" value="NZ_JABKAV010000071.1"/>
</dbReference>
<dbReference type="Pfam" id="PF10677">
    <property type="entry name" value="DUF2490"/>
    <property type="match status" value="1"/>
</dbReference>
<dbReference type="InterPro" id="IPR019619">
    <property type="entry name" value="DUF2490"/>
</dbReference>
<evidence type="ECO:0000313" key="2">
    <source>
        <dbReference type="EMBL" id="NVO86379.1"/>
    </source>
</evidence>
<feature type="chain" id="PRO_5046483032" evidence="1">
    <location>
        <begin position="33"/>
        <end position="281"/>
    </location>
</feature>
<proteinExistence type="predicted"/>
<dbReference type="EMBL" id="JABKAV010000071">
    <property type="protein sequence ID" value="NVO86379.1"/>
    <property type="molecule type" value="Genomic_DNA"/>
</dbReference>
<dbReference type="Proteomes" id="UP000626554">
    <property type="component" value="Unassembled WGS sequence"/>
</dbReference>
<feature type="signal peptide" evidence="1">
    <location>
        <begin position="1"/>
        <end position="32"/>
    </location>
</feature>
<evidence type="ECO:0000256" key="1">
    <source>
        <dbReference type="SAM" id="SignalP"/>
    </source>
</evidence>